<dbReference type="SMART" id="SM00388">
    <property type="entry name" value="HisKA"/>
    <property type="match status" value="1"/>
</dbReference>
<dbReference type="Pfam" id="PF08448">
    <property type="entry name" value="PAS_4"/>
    <property type="match status" value="1"/>
</dbReference>
<dbReference type="PRINTS" id="PR00344">
    <property type="entry name" value="BCTRLSENSOR"/>
</dbReference>
<dbReference type="CDD" id="cd00082">
    <property type="entry name" value="HisKA"/>
    <property type="match status" value="1"/>
</dbReference>
<protein>
    <recommendedName>
        <fullName evidence="2">histidine kinase</fullName>
        <ecNumber evidence="2">2.7.13.3</ecNumber>
    </recommendedName>
</protein>
<dbReference type="InterPro" id="IPR035965">
    <property type="entry name" value="PAS-like_dom_sf"/>
</dbReference>
<dbReference type="Pfam" id="PF13188">
    <property type="entry name" value="PAS_8"/>
    <property type="match status" value="1"/>
</dbReference>
<dbReference type="GO" id="GO:0016020">
    <property type="term" value="C:membrane"/>
    <property type="evidence" value="ECO:0007669"/>
    <property type="project" value="UniProtKB-SubCell"/>
</dbReference>
<keyword evidence="6 7" id="KW-0472">Membrane</keyword>
<dbReference type="PROSITE" id="PS50109">
    <property type="entry name" value="HIS_KIN"/>
    <property type="match status" value="1"/>
</dbReference>
<keyword evidence="4" id="KW-0808">Transferase</keyword>
<dbReference type="InterPro" id="IPR050351">
    <property type="entry name" value="BphY/WalK/GraS-like"/>
</dbReference>
<feature type="domain" description="PAC" evidence="10">
    <location>
        <begin position="297"/>
        <end position="351"/>
    </location>
</feature>
<evidence type="ECO:0000259" key="9">
    <source>
        <dbReference type="PROSITE" id="PS50112"/>
    </source>
</evidence>
<evidence type="ECO:0000259" key="8">
    <source>
        <dbReference type="PROSITE" id="PS50109"/>
    </source>
</evidence>
<evidence type="ECO:0000256" key="4">
    <source>
        <dbReference type="ARBA" id="ARBA00022679"/>
    </source>
</evidence>
<dbReference type="InterPro" id="IPR005467">
    <property type="entry name" value="His_kinase_dom"/>
</dbReference>
<evidence type="ECO:0000256" key="3">
    <source>
        <dbReference type="ARBA" id="ARBA00022553"/>
    </source>
</evidence>
<dbReference type="Gene3D" id="3.30.565.10">
    <property type="entry name" value="Histidine kinase-like ATPase, C-terminal domain"/>
    <property type="match status" value="1"/>
</dbReference>
<evidence type="ECO:0000256" key="5">
    <source>
        <dbReference type="ARBA" id="ARBA00022777"/>
    </source>
</evidence>
<dbReference type="InterPro" id="IPR004358">
    <property type="entry name" value="Sig_transdc_His_kin-like_C"/>
</dbReference>
<sequence length="730" mass="78313">MPRTPKLPSIALTVSLLLLLVALISIGRTLDGVGRSAVLVERGHRTIEAYGSLLSTVKDAETGQRGYLLTGRVIYLQPYETANKSLGNQLANLRGLAAGDPDQTRKLSQVTSALTDKTKELARTVELARAGDRAGALAVVETNAGKVRMDRLRRLVGELVSEQRSALAQRRANFDAAQRRALLSAMAAAIAAVAAALTAAWALFRSGRRTERRLAASEAELSHRVAELAAIYDSAPVGLSYADRDLRYVTVNERLAAINGRSVDAHLGRTVGQVAPDIAEEVESIYRRVIETGEPALDVDIRSKASTGDGDARDYVANYWPVRDAAGAIIGVNVAIIDITDRKAAEAALAASEARLRAVYEAVPVGIVTADLPSGRITGGNSFTGEITGHPILLSPDIGGYDEWVSYHPDGSRVAGHEYPLARMALLGEEAPEIEVLYDRGGTRRWTRIMGRPVRDEAGSTVGGVVVLVDVDELRRARETLEQEVAARTADLATANTQLEAFAYTVSHDLRAPLRGMEGFARILLDDFAEALGDKGRRYAGRIVAAAERMEGLISDLLTFSRLQRVEVSLRSIDPSGIIHSAIEDVRGAPGGADALIEVEEPLPSVLAEPVVLGHVLANLLGNGVKFRREGAPARVRIWGERNDERVRLWVEDEGIGVDQEHAERIFGAFERLHGQEAYPGTGIGLAIVRAGAERMGGTVGLDITAERGARFWLELRAGSAPHSEGAGVG</sequence>
<dbReference type="InterPro" id="IPR000014">
    <property type="entry name" value="PAS"/>
</dbReference>
<feature type="domain" description="Histidine kinase" evidence="8">
    <location>
        <begin position="505"/>
        <end position="720"/>
    </location>
</feature>
<comment type="caution">
    <text evidence="11">The sequence shown here is derived from an EMBL/GenBank/DDBJ whole genome shotgun (WGS) entry which is preliminary data.</text>
</comment>
<evidence type="ECO:0000313" key="11">
    <source>
        <dbReference type="EMBL" id="MBB5717014.1"/>
    </source>
</evidence>
<dbReference type="SMART" id="SM00387">
    <property type="entry name" value="HATPase_c"/>
    <property type="match status" value="1"/>
</dbReference>
<dbReference type="PANTHER" id="PTHR42878:SF15">
    <property type="entry name" value="BACTERIOPHYTOCHROME"/>
    <property type="match status" value="1"/>
</dbReference>
<dbReference type="InterPro" id="IPR003594">
    <property type="entry name" value="HATPase_dom"/>
</dbReference>
<name>A0A7W9BHF4_9SPHN</name>
<dbReference type="InterPro" id="IPR036097">
    <property type="entry name" value="HisK_dim/P_sf"/>
</dbReference>
<dbReference type="PROSITE" id="PS50113">
    <property type="entry name" value="PAC"/>
    <property type="match status" value="2"/>
</dbReference>
<keyword evidence="5" id="KW-0418">Kinase</keyword>
<dbReference type="SUPFAM" id="SSF55874">
    <property type="entry name" value="ATPase domain of HSP90 chaperone/DNA topoisomerase II/histidine kinase"/>
    <property type="match status" value="1"/>
</dbReference>
<feature type="domain" description="PAS" evidence="9">
    <location>
        <begin position="224"/>
        <end position="293"/>
    </location>
</feature>
<evidence type="ECO:0000256" key="2">
    <source>
        <dbReference type="ARBA" id="ARBA00012438"/>
    </source>
</evidence>
<accession>A0A7W9BHF4</accession>
<dbReference type="Pfam" id="PF02518">
    <property type="entry name" value="HATPase_c"/>
    <property type="match status" value="1"/>
</dbReference>
<dbReference type="GO" id="GO:0000155">
    <property type="term" value="F:phosphorelay sensor kinase activity"/>
    <property type="evidence" value="ECO:0007669"/>
    <property type="project" value="InterPro"/>
</dbReference>
<evidence type="ECO:0000256" key="1">
    <source>
        <dbReference type="ARBA" id="ARBA00000085"/>
    </source>
</evidence>
<keyword evidence="7" id="KW-0812">Transmembrane</keyword>
<feature type="transmembrane region" description="Helical" evidence="7">
    <location>
        <begin position="181"/>
        <end position="204"/>
    </location>
</feature>
<dbReference type="CDD" id="cd19410">
    <property type="entry name" value="HK9-like_sensor"/>
    <property type="match status" value="1"/>
</dbReference>
<dbReference type="NCBIfam" id="TIGR00229">
    <property type="entry name" value="sensory_box"/>
    <property type="match status" value="2"/>
</dbReference>
<evidence type="ECO:0000313" key="12">
    <source>
        <dbReference type="Proteomes" id="UP000546200"/>
    </source>
</evidence>
<dbReference type="Pfam" id="PF00512">
    <property type="entry name" value="HisKA"/>
    <property type="match status" value="1"/>
</dbReference>
<dbReference type="InterPro" id="IPR003661">
    <property type="entry name" value="HisK_dim/P_dom"/>
</dbReference>
<keyword evidence="12" id="KW-1185">Reference proteome</keyword>
<dbReference type="GO" id="GO:0007234">
    <property type="term" value="P:osmosensory signaling via phosphorelay pathway"/>
    <property type="evidence" value="ECO:0007669"/>
    <property type="project" value="TreeGrafter"/>
</dbReference>
<dbReference type="EMBL" id="JACIJK010000021">
    <property type="protein sequence ID" value="MBB5717014.1"/>
    <property type="molecule type" value="Genomic_DNA"/>
</dbReference>
<dbReference type="PANTHER" id="PTHR42878">
    <property type="entry name" value="TWO-COMPONENT HISTIDINE KINASE"/>
    <property type="match status" value="1"/>
</dbReference>
<keyword evidence="3" id="KW-0597">Phosphoprotein</keyword>
<dbReference type="InterPro" id="IPR007891">
    <property type="entry name" value="CHASE3"/>
</dbReference>
<organism evidence="11 12">
    <name type="scientific">Sphingomonas aerophila</name>
    <dbReference type="NCBI Taxonomy" id="1344948"/>
    <lineage>
        <taxon>Bacteria</taxon>
        <taxon>Pseudomonadati</taxon>
        <taxon>Pseudomonadota</taxon>
        <taxon>Alphaproteobacteria</taxon>
        <taxon>Sphingomonadales</taxon>
        <taxon>Sphingomonadaceae</taxon>
        <taxon>Sphingomonas</taxon>
    </lineage>
</organism>
<dbReference type="SUPFAM" id="SSF47384">
    <property type="entry name" value="Homodimeric domain of signal transducing histidine kinase"/>
    <property type="match status" value="1"/>
</dbReference>
<dbReference type="Proteomes" id="UP000546200">
    <property type="component" value="Unassembled WGS sequence"/>
</dbReference>
<evidence type="ECO:0000259" key="10">
    <source>
        <dbReference type="PROSITE" id="PS50113"/>
    </source>
</evidence>
<dbReference type="SUPFAM" id="SSF55785">
    <property type="entry name" value="PYP-like sensor domain (PAS domain)"/>
    <property type="match status" value="2"/>
</dbReference>
<dbReference type="InterPro" id="IPR000700">
    <property type="entry name" value="PAS-assoc_C"/>
</dbReference>
<dbReference type="Pfam" id="PF05227">
    <property type="entry name" value="CHASE3"/>
    <property type="match status" value="1"/>
</dbReference>
<dbReference type="PROSITE" id="PS50112">
    <property type="entry name" value="PAS"/>
    <property type="match status" value="1"/>
</dbReference>
<reference evidence="11 12" key="1">
    <citation type="submission" date="2020-08" db="EMBL/GenBank/DDBJ databases">
        <title>Genomic Encyclopedia of Type Strains, Phase IV (KMG-IV): sequencing the most valuable type-strain genomes for metagenomic binning, comparative biology and taxonomic classification.</title>
        <authorList>
            <person name="Goeker M."/>
        </authorList>
    </citation>
    <scope>NUCLEOTIDE SEQUENCE [LARGE SCALE GENOMIC DNA]</scope>
    <source>
        <strain evidence="11 12">DSM 100044</strain>
    </source>
</reference>
<dbReference type="Gene3D" id="1.10.287.130">
    <property type="match status" value="1"/>
</dbReference>
<dbReference type="AlphaFoldDB" id="A0A7W9BHF4"/>
<proteinExistence type="predicted"/>
<evidence type="ECO:0000256" key="6">
    <source>
        <dbReference type="ARBA" id="ARBA00023136"/>
    </source>
</evidence>
<dbReference type="Gene3D" id="3.30.450.20">
    <property type="entry name" value="PAS domain"/>
    <property type="match status" value="2"/>
</dbReference>
<gene>
    <name evidence="11" type="ORF">FHS94_003888</name>
</gene>
<comment type="catalytic activity">
    <reaction evidence="1">
        <text>ATP + protein L-histidine = ADP + protein N-phospho-L-histidine.</text>
        <dbReference type="EC" id="2.7.13.3"/>
    </reaction>
</comment>
<dbReference type="InterPro" id="IPR013656">
    <property type="entry name" value="PAS_4"/>
</dbReference>
<dbReference type="InterPro" id="IPR036890">
    <property type="entry name" value="HATPase_C_sf"/>
</dbReference>
<feature type="domain" description="PAC" evidence="10">
    <location>
        <begin position="430"/>
        <end position="483"/>
    </location>
</feature>
<dbReference type="GO" id="GO:0000156">
    <property type="term" value="F:phosphorelay response regulator activity"/>
    <property type="evidence" value="ECO:0007669"/>
    <property type="project" value="TreeGrafter"/>
</dbReference>
<dbReference type="GO" id="GO:0030295">
    <property type="term" value="F:protein kinase activator activity"/>
    <property type="evidence" value="ECO:0007669"/>
    <property type="project" value="TreeGrafter"/>
</dbReference>
<dbReference type="EC" id="2.7.13.3" evidence="2"/>
<keyword evidence="7" id="KW-1133">Transmembrane helix</keyword>
<evidence type="ECO:0000256" key="7">
    <source>
        <dbReference type="SAM" id="Phobius"/>
    </source>
</evidence>